<dbReference type="Proteomes" id="UP001162741">
    <property type="component" value="Chromosome"/>
</dbReference>
<sequence length="476" mass="54023">MKQLLTFWKYQAILFARNKLLVTGLLFLFASAIFSARYGQHFVAQQETMIYSIDTLEQRNREYAINEIKRRDTARMNAEDSIRFNKAGKYYQSGIAESKTLVYRPGPFTSLAIGQKDNFPFYHSLAGYDANIYTAAPTDIQNPVKLLAGNFDLSFVIIYLLPLFIIAIGYNVLSGEKETHTFTLLRVQGSAKRVLSDKLMFQAALLIICTIIMCGCAFIVNGITRTATITQMISWMLIAAIYILFWCSIVYFVASLQRSSATNALVLGGTWILLLLLVPSVIHKSVSSAHEQELAQTMFNSRGDLPTARDLDSAQLIDSFNRLKHDYPIPAMNDTGSSAQRFYENLMRREIQTRFDNELGKAVIRSQVNEYNRAMSLNWVNPVFAIQNAFNQLGNSEINNYHHYLAEAETYQTKRRYHLNNYAIQGKAFGMDDYLNVPEFKLTHSGPAPMDLLRLLAPVMLLSLVLVLLAAFRPIR</sequence>
<evidence type="ECO:0000256" key="1">
    <source>
        <dbReference type="SAM" id="Phobius"/>
    </source>
</evidence>
<reference evidence="2" key="1">
    <citation type="submission" date="2022-10" db="EMBL/GenBank/DDBJ databases">
        <title>Chitinophaga sp. nov., isolated from soil.</title>
        <authorList>
            <person name="Jeon C.O."/>
        </authorList>
    </citation>
    <scope>NUCLEOTIDE SEQUENCE</scope>
    <source>
        <strain evidence="2">R8</strain>
    </source>
</reference>
<dbReference type="PANTHER" id="PTHR43471:SF14">
    <property type="entry name" value="ABC-2 TYPE TRANSPORT SYSTEM PERMEASE PROTEIN"/>
    <property type="match status" value="1"/>
</dbReference>
<feature type="transmembrane region" description="Helical" evidence="1">
    <location>
        <begin position="452"/>
        <end position="472"/>
    </location>
</feature>
<protein>
    <submittedName>
        <fullName evidence="2">ABC transporter permease subunit</fullName>
    </submittedName>
</protein>
<organism evidence="2 3">
    <name type="scientific">Chitinophaga horti</name>
    <dbReference type="NCBI Taxonomy" id="2920382"/>
    <lineage>
        <taxon>Bacteria</taxon>
        <taxon>Pseudomonadati</taxon>
        <taxon>Bacteroidota</taxon>
        <taxon>Chitinophagia</taxon>
        <taxon>Chitinophagales</taxon>
        <taxon>Chitinophagaceae</taxon>
        <taxon>Chitinophaga</taxon>
    </lineage>
</organism>
<feature type="transmembrane region" description="Helical" evidence="1">
    <location>
        <begin position="153"/>
        <end position="173"/>
    </location>
</feature>
<dbReference type="EMBL" id="CP107006">
    <property type="protein sequence ID" value="UYQ90973.1"/>
    <property type="molecule type" value="Genomic_DNA"/>
</dbReference>
<dbReference type="RefSeq" id="WP_264279469.1">
    <property type="nucleotide sequence ID" value="NZ_CP107006.1"/>
</dbReference>
<keyword evidence="1" id="KW-1133">Transmembrane helix</keyword>
<feature type="transmembrane region" description="Helical" evidence="1">
    <location>
        <begin position="199"/>
        <end position="220"/>
    </location>
</feature>
<dbReference type="Pfam" id="PF12679">
    <property type="entry name" value="ABC2_membrane_2"/>
    <property type="match status" value="1"/>
</dbReference>
<dbReference type="PANTHER" id="PTHR43471">
    <property type="entry name" value="ABC TRANSPORTER PERMEASE"/>
    <property type="match status" value="1"/>
</dbReference>
<accession>A0ABY6IUT3</accession>
<gene>
    <name evidence="2" type="ORF">MKQ68_12805</name>
</gene>
<keyword evidence="1" id="KW-0472">Membrane</keyword>
<keyword evidence="3" id="KW-1185">Reference proteome</keyword>
<keyword evidence="1" id="KW-0812">Transmembrane</keyword>
<feature type="transmembrane region" description="Helical" evidence="1">
    <location>
        <begin position="232"/>
        <end position="254"/>
    </location>
</feature>
<evidence type="ECO:0000313" key="2">
    <source>
        <dbReference type="EMBL" id="UYQ90973.1"/>
    </source>
</evidence>
<evidence type="ECO:0000313" key="3">
    <source>
        <dbReference type="Proteomes" id="UP001162741"/>
    </source>
</evidence>
<name>A0ABY6IUT3_9BACT</name>
<proteinExistence type="predicted"/>
<feature type="transmembrane region" description="Helical" evidence="1">
    <location>
        <begin position="261"/>
        <end position="282"/>
    </location>
</feature>